<organism evidence="4 5">
    <name type="scientific">Leclercia adecarboxylata</name>
    <dbReference type="NCBI Taxonomy" id="83655"/>
    <lineage>
        <taxon>Bacteria</taxon>
        <taxon>Pseudomonadati</taxon>
        <taxon>Pseudomonadota</taxon>
        <taxon>Gammaproteobacteria</taxon>
        <taxon>Enterobacterales</taxon>
        <taxon>Enterobacteriaceae</taxon>
        <taxon>Leclercia</taxon>
    </lineage>
</organism>
<dbReference type="InterPro" id="IPR005255">
    <property type="entry name" value="PdxA_fam"/>
</dbReference>
<proteinExistence type="predicted"/>
<evidence type="ECO:0000313" key="4">
    <source>
        <dbReference type="EMBL" id="VTP63820.1"/>
    </source>
</evidence>
<evidence type="ECO:0000256" key="2">
    <source>
        <dbReference type="ARBA" id="ARBA00023002"/>
    </source>
</evidence>
<dbReference type="SUPFAM" id="SSF53659">
    <property type="entry name" value="Isocitrate/Isopropylmalate dehydrogenase-like"/>
    <property type="match status" value="1"/>
</dbReference>
<evidence type="ECO:0000313" key="5">
    <source>
        <dbReference type="Proteomes" id="UP000310719"/>
    </source>
</evidence>
<dbReference type="PANTHER" id="PTHR30004:SF5">
    <property type="entry name" value="4-HYDROXYTHREONINE-4-PHOSPHATE DEHYDROGENASE"/>
    <property type="match status" value="1"/>
</dbReference>
<dbReference type="Gene3D" id="3.40.718.10">
    <property type="entry name" value="Isopropylmalate Dehydrogenase"/>
    <property type="match status" value="1"/>
</dbReference>
<evidence type="ECO:0000256" key="3">
    <source>
        <dbReference type="ARBA" id="ARBA00023027"/>
    </source>
</evidence>
<dbReference type="GO" id="GO:0046872">
    <property type="term" value="F:metal ion binding"/>
    <property type="evidence" value="ECO:0007669"/>
    <property type="project" value="UniProtKB-KW"/>
</dbReference>
<dbReference type="PANTHER" id="PTHR30004">
    <property type="entry name" value="4-HYDROXYTHREONINE-4-PHOSPHATE DEHYDROGENASE"/>
    <property type="match status" value="1"/>
</dbReference>
<dbReference type="AlphaFoldDB" id="A0A4U9HIB8"/>
<keyword evidence="3" id="KW-0520">NAD</keyword>
<name>A0A4U9HIB8_9ENTR</name>
<dbReference type="GO" id="GO:0050570">
    <property type="term" value="F:4-hydroxythreonine-4-phosphate dehydrogenase activity"/>
    <property type="evidence" value="ECO:0007669"/>
    <property type="project" value="UniProtKB-EC"/>
</dbReference>
<keyword evidence="2 4" id="KW-0560">Oxidoreductase</keyword>
<gene>
    <name evidence="4" type="primary">pdxA</name>
    <name evidence="4" type="ORF">NCTC13032_01046</name>
</gene>
<accession>A0A4U9HIB8</accession>
<dbReference type="EMBL" id="LR590464">
    <property type="protein sequence ID" value="VTP63820.1"/>
    <property type="molecule type" value="Genomic_DNA"/>
</dbReference>
<protein>
    <submittedName>
        <fullName evidence="4">4-hydroxythreonine-4-phosphate dehydrogenase</fullName>
        <ecNumber evidence="4">1.1.1.262</ecNumber>
    </submittedName>
</protein>
<dbReference type="GO" id="GO:0042823">
    <property type="term" value="P:pyridoxal phosphate biosynthetic process"/>
    <property type="evidence" value="ECO:0007669"/>
    <property type="project" value="TreeGrafter"/>
</dbReference>
<reference evidence="4 5" key="1">
    <citation type="submission" date="2019-05" db="EMBL/GenBank/DDBJ databases">
        <authorList>
            <consortium name="Pathogen Informatics"/>
        </authorList>
    </citation>
    <scope>NUCLEOTIDE SEQUENCE [LARGE SCALE GENOMIC DNA]</scope>
    <source>
        <strain evidence="4 5">NCTC13032</strain>
    </source>
</reference>
<dbReference type="Proteomes" id="UP000310719">
    <property type="component" value="Chromosome"/>
</dbReference>
<evidence type="ECO:0000256" key="1">
    <source>
        <dbReference type="ARBA" id="ARBA00022723"/>
    </source>
</evidence>
<dbReference type="Pfam" id="PF04166">
    <property type="entry name" value="PdxA"/>
    <property type="match status" value="1"/>
</dbReference>
<sequence>MRLSPQQAGTLTLLPVPLRTPVVPGQLSTENGHYVVETLARACDGCLSGEFAALITGPVHKGVINDAGGSFYRPYRVF</sequence>
<dbReference type="GO" id="GO:0051287">
    <property type="term" value="F:NAD binding"/>
    <property type="evidence" value="ECO:0007669"/>
    <property type="project" value="InterPro"/>
</dbReference>
<keyword evidence="1" id="KW-0479">Metal-binding</keyword>
<dbReference type="EC" id="1.1.1.262" evidence="4"/>
<dbReference type="GO" id="GO:0008615">
    <property type="term" value="P:pyridoxine biosynthetic process"/>
    <property type="evidence" value="ECO:0007669"/>
    <property type="project" value="TreeGrafter"/>
</dbReference>